<feature type="compositionally biased region" description="Basic and acidic residues" evidence="1">
    <location>
        <begin position="67"/>
        <end position="103"/>
    </location>
</feature>
<dbReference type="AlphaFoldDB" id="A0A176VGB6"/>
<name>A0A176VGB6_MARPO</name>
<dbReference type="InterPro" id="IPR034604">
    <property type="entry name" value="SRRP53"/>
</dbReference>
<feature type="compositionally biased region" description="Basic residues" evidence="1">
    <location>
        <begin position="182"/>
        <end position="193"/>
    </location>
</feature>
<sequence length="523" mass="60220">MEEEKAAAYYDELVRKGGNAAKYKQGLGFGTSQSSLPKSEAYGSLSNFVKSSPGRTAALEKEVRLDGIRDKLKKRDDDHSSRKRSPDRDRTRDDDHVEDADRSRSRRRRKTPELRVEDRKREKHSHRSSEGTERDRKRRSRSRSRRRSVTPEKILVSKKRELQQRSSRSPSHGSSGTSSERTKKRSRRSKRDRSKSPREDSRSKQRRSPERSSRSSPSRLKSKERRTRDRSRSRSRGRDADRSYRRDGSYSPQRSRRGRRSRSPTSHRSSHRNRDSRYGERISDRSDSHRTDSSRGRYDDEKRHRSARDRTGRAEENPRFVEEKNQQRDYSKLIANFESMTPAEKVKAKMKLQLSETVVKDKAKGMSDEWERFDFNKDAPLDDDAKQDYFGDGTGSKDDTVFLKNTGSTFLSSSNQVTREAQVQSAHDNAIFGPPQGLRIRVSHPEIHPVVEGDDHDDESDEQPIIVTEAKVSLKVESPKSSSIACTLPVSSVVSQQVIAMQQAGSWQERARKMREARGALEL</sequence>
<evidence type="ECO:0000256" key="1">
    <source>
        <dbReference type="SAM" id="MobiDB-lite"/>
    </source>
</evidence>
<evidence type="ECO:0000313" key="2">
    <source>
        <dbReference type="EMBL" id="OAE19988.1"/>
    </source>
</evidence>
<organism evidence="2 3">
    <name type="scientific">Marchantia polymorpha subsp. ruderalis</name>
    <dbReference type="NCBI Taxonomy" id="1480154"/>
    <lineage>
        <taxon>Eukaryota</taxon>
        <taxon>Viridiplantae</taxon>
        <taxon>Streptophyta</taxon>
        <taxon>Embryophyta</taxon>
        <taxon>Marchantiophyta</taxon>
        <taxon>Marchantiopsida</taxon>
        <taxon>Marchantiidae</taxon>
        <taxon>Marchantiales</taxon>
        <taxon>Marchantiaceae</taxon>
        <taxon>Marchantia</taxon>
    </lineage>
</organism>
<comment type="caution">
    <text evidence="2">The sequence shown here is derived from an EMBL/GenBank/DDBJ whole genome shotgun (WGS) entry which is preliminary data.</text>
</comment>
<feature type="compositionally biased region" description="Basic and acidic residues" evidence="1">
    <location>
        <begin position="272"/>
        <end position="330"/>
    </location>
</feature>
<dbReference type="GO" id="GO:0005737">
    <property type="term" value="C:cytoplasm"/>
    <property type="evidence" value="ECO:0007669"/>
    <property type="project" value="TreeGrafter"/>
</dbReference>
<feature type="region of interest" description="Disordered" evidence="1">
    <location>
        <begin position="67"/>
        <end position="330"/>
    </location>
</feature>
<dbReference type="EMBL" id="LVLJ01003727">
    <property type="protein sequence ID" value="OAE19988.1"/>
    <property type="molecule type" value="Genomic_DNA"/>
</dbReference>
<dbReference type="Proteomes" id="UP000077202">
    <property type="component" value="Unassembled WGS sequence"/>
</dbReference>
<proteinExistence type="predicted"/>
<feature type="compositionally biased region" description="Basic and acidic residues" evidence="1">
    <location>
        <begin position="111"/>
        <end position="120"/>
    </location>
</feature>
<protein>
    <submittedName>
        <fullName evidence="2">Uncharacterized protein</fullName>
    </submittedName>
</protein>
<dbReference type="GO" id="GO:0005634">
    <property type="term" value="C:nucleus"/>
    <property type="evidence" value="ECO:0007669"/>
    <property type="project" value="TreeGrafter"/>
</dbReference>
<keyword evidence="3" id="KW-1185">Reference proteome</keyword>
<reference evidence="2" key="1">
    <citation type="submission" date="2016-03" db="EMBL/GenBank/DDBJ databases">
        <title>Mechanisms controlling the formation of the plant cell surface in tip-growing cells are functionally conserved among land plants.</title>
        <authorList>
            <person name="Honkanen S."/>
            <person name="Jones V.A."/>
            <person name="Morieri G."/>
            <person name="Champion C."/>
            <person name="Hetherington A.J."/>
            <person name="Kelly S."/>
            <person name="Saint-Marcoux D."/>
            <person name="Proust H."/>
            <person name="Prescott H."/>
            <person name="Dolan L."/>
        </authorList>
    </citation>
    <scope>NUCLEOTIDE SEQUENCE [LARGE SCALE GENOMIC DNA]</scope>
    <source>
        <tissue evidence="2">Whole gametophyte</tissue>
    </source>
</reference>
<dbReference type="GO" id="GO:0000380">
    <property type="term" value="P:alternative mRNA splicing, via spliceosome"/>
    <property type="evidence" value="ECO:0007669"/>
    <property type="project" value="InterPro"/>
</dbReference>
<feature type="compositionally biased region" description="Basic residues" evidence="1">
    <location>
        <begin position="136"/>
        <end position="148"/>
    </location>
</feature>
<evidence type="ECO:0000313" key="3">
    <source>
        <dbReference type="Proteomes" id="UP000077202"/>
    </source>
</evidence>
<feature type="compositionally biased region" description="Basic and acidic residues" evidence="1">
    <location>
        <begin position="194"/>
        <end position="213"/>
    </location>
</feature>
<feature type="compositionally biased region" description="Basic and acidic residues" evidence="1">
    <location>
        <begin position="226"/>
        <end position="248"/>
    </location>
</feature>
<gene>
    <name evidence="2" type="ORF">AXG93_4805s1040</name>
</gene>
<accession>A0A176VGB6</accession>
<dbReference type="PANTHER" id="PTHR31968">
    <property type="entry name" value="SERINE/ARGININE-RELATED PROTEIN 53"/>
    <property type="match status" value="1"/>
</dbReference>
<feature type="compositionally biased region" description="Low complexity" evidence="1">
    <location>
        <begin position="165"/>
        <end position="179"/>
    </location>
</feature>
<dbReference type="PANTHER" id="PTHR31968:SF4">
    <property type="entry name" value="SERINE_ARGININE-RELATED PROTEIN 53"/>
    <property type="match status" value="1"/>
</dbReference>